<dbReference type="EMBL" id="JAHOPB010000004">
    <property type="protein sequence ID" value="MBU8877301.1"/>
    <property type="molecule type" value="Genomic_DNA"/>
</dbReference>
<keyword evidence="1" id="KW-1133">Transmembrane helix</keyword>
<organism evidence="2 3">
    <name type="scientific">Reyranella humidisoli</name>
    <dbReference type="NCBI Taxonomy" id="2849149"/>
    <lineage>
        <taxon>Bacteria</taxon>
        <taxon>Pseudomonadati</taxon>
        <taxon>Pseudomonadota</taxon>
        <taxon>Alphaproteobacteria</taxon>
        <taxon>Hyphomicrobiales</taxon>
        <taxon>Reyranellaceae</taxon>
        <taxon>Reyranella</taxon>
    </lineage>
</organism>
<feature type="transmembrane region" description="Helical" evidence="1">
    <location>
        <begin position="6"/>
        <end position="33"/>
    </location>
</feature>
<name>A0ABS6IRU0_9HYPH</name>
<keyword evidence="3" id="KW-1185">Reference proteome</keyword>
<keyword evidence="1" id="KW-0472">Membrane</keyword>
<feature type="transmembrane region" description="Helical" evidence="1">
    <location>
        <begin position="84"/>
        <end position="103"/>
    </location>
</feature>
<comment type="caution">
    <text evidence="2">The sequence shown here is derived from an EMBL/GenBank/DDBJ whole genome shotgun (WGS) entry which is preliminary data.</text>
</comment>
<keyword evidence="1" id="KW-0812">Transmembrane</keyword>
<sequence>MLRHQVFALVLGLAVFNGIFSPLVHLVAAYSLIWAPPWLPNDPSVMFYFSSLIVATTTLLVSGVPAALIERAVPASREAPGPNWVWAAVALVLCFPALVRVLLMSGAVQ</sequence>
<dbReference type="Proteomes" id="UP000727907">
    <property type="component" value="Unassembled WGS sequence"/>
</dbReference>
<feature type="transmembrane region" description="Helical" evidence="1">
    <location>
        <begin position="45"/>
        <end position="64"/>
    </location>
</feature>
<evidence type="ECO:0000313" key="3">
    <source>
        <dbReference type="Proteomes" id="UP000727907"/>
    </source>
</evidence>
<accession>A0ABS6IRU0</accession>
<gene>
    <name evidence="2" type="ORF">KQ910_26270</name>
</gene>
<reference evidence="2 3" key="1">
    <citation type="submission" date="2021-06" db="EMBL/GenBank/DDBJ databases">
        <authorList>
            <person name="Lee D.H."/>
        </authorList>
    </citation>
    <scope>NUCLEOTIDE SEQUENCE [LARGE SCALE GENOMIC DNA]</scope>
    <source>
        <strain evidence="2 3">MMS21-HV4-11</strain>
    </source>
</reference>
<evidence type="ECO:0000256" key="1">
    <source>
        <dbReference type="SAM" id="Phobius"/>
    </source>
</evidence>
<protein>
    <submittedName>
        <fullName evidence="2">Uncharacterized protein</fullName>
    </submittedName>
</protein>
<evidence type="ECO:0000313" key="2">
    <source>
        <dbReference type="EMBL" id="MBU8877301.1"/>
    </source>
</evidence>
<dbReference type="RefSeq" id="WP_216967017.1">
    <property type="nucleotide sequence ID" value="NZ_JAHOPB010000004.1"/>
</dbReference>
<proteinExistence type="predicted"/>